<dbReference type="EMBL" id="JAFBCV010000008">
    <property type="protein sequence ID" value="MBM7839527.1"/>
    <property type="molecule type" value="Genomic_DNA"/>
</dbReference>
<sequence>MNVLVIGANGQVGQHVIDQLKDRNHKTTAMVRKQEQVDKMKQLGADEVIVADLEGDFSKAFQGQEAVIFTAGSGGATGADKTLTVDLWGAIKSFKYAEHAAVKQFVQLSSIGAGDPDAQPDKIKHYMVAKAVSDQMLMTTALNYTIVRPGPLTNDPATGLIAKAETFTDVGDRSISRADVATVLIESLTNEAVRRQAFEILEGDKQLADALSES</sequence>
<evidence type="ECO:0000259" key="1">
    <source>
        <dbReference type="Pfam" id="PF13460"/>
    </source>
</evidence>
<evidence type="ECO:0000313" key="3">
    <source>
        <dbReference type="Proteomes" id="UP001179280"/>
    </source>
</evidence>
<dbReference type="PANTHER" id="PTHR15020:SF50">
    <property type="entry name" value="UPF0659 PROTEIN YMR090W"/>
    <property type="match status" value="1"/>
</dbReference>
<feature type="domain" description="NAD(P)-binding" evidence="1">
    <location>
        <begin position="7"/>
        <end position="190"/>
    </location>
</feature>
<accession>A0ABS2SVK1</accession>
<dbReference type="InterPro" id="IPR036291">
    <property type="entry name" value="NAD(P)-bd_dom_sf"/>
</dbReference>
<proteinExistence type="predicted"/>
<dbReference type="Proteomes" id="UP001179280">
    <property type="component" value="Unassembled WGS sequence"/>
</dbReference>
<keyword evidence="3" id="KW-1185">Reference proteome</keyword>
<dbReference type="PANTHER" id="PTHR15020">
    <property type="entry name" value="FLAVIN REDUCTASE-RELATED"/>
    <property type="match status" value="1"/>
</dbReference>
<dbReference type="SUPFAM" id="SSF51735">
    <property type="entry name" value="NAD(P)-binding Rossmann-fold domains"/>
    <property type="match status" value="1"/>
</dbReference>
<reference evidence="2" key="1">
    <citation type="submission" date="2021-01" db="EMBL/GenBank/DDBJ databases">
        <title>Genomic Encyclopedia of Type Strains, Phase IV (KMG-IV): sequencing the most valuable type-strain genomes for metagenomic binning, comparative biology and taxonomic classification.</title>
        <authorList>
            <person name="Goeker M."/>
        </authorList>
    </citation>
    <scope>NUCLEOTIDE SEQUENCE</scope>
    <source>
        <strain evidence="2">DSM 21943</strain>
    </source>
</reference>
<dbReference type="RefSeq" id="WP_054794440.1">
    <property type="nucleotide sequence ID" value="NZ_JAFBCV010000008.1"/>
</dbReference>
<protein>
    <submittedName>
        <fullName evidence="2">Uncharacterized protein YbjT (DUF2867 family)</fullName>
    </submittedName>
</protein>
<dbReference type="CDD" id="cd05243">
    <property type="entry name" value="SDR_a5"/>
    <property type="match status" value="1"/>
</dbReference>
<dbReference type="InterPro" id="IPR016040">
    <property type="entry name" value="NAD(P)-bd_dom"/>
</dbReference>
<name>A0ABS2SVK1_9BACI</name>
<evidence type="ECO:0000313" key="2">
    <source>
        <dbReference type="EMBL" id="MBM7839527.1"/>
    </source>
</evidence>
<organism evidence="2 3">
    <name type="scientific">Shouchella xiaoxiensis</name>
    <dbReference type="NCBI Taxonomy" id="766895"/>
    <lineage>
        <taxon>Bacteria</taxon>
        <taxon>Bacillati</taxon>
        <taxon>Bacillota</taxon>
        <taxon>Bacilli</taxon>
        <taxon>Bacillales</taxon>
        <taxon>Bacillaceae</taxon>
        <taxon>Shouchella</taxon>
    </lineage>
</organism>
<dbReference type="Gene3D" id="3.40.50.720">
    <property type="entry name" value="NAD(P)-binding Rossmann-like Domain"/>
    <property type="match status" value="1"/>
</dbReference>
<comment type="caution">
    <text evidence="2">The sequence shown here is derived from an EMBL/GenBank/DDBJ whole genome shotgun (WGS) entry which is preliminary data.</text>
</comment>
<gene>
    <name evidence="2" type="ORF">JOC54_002807</name>
</gene>
<dbReference type="Pfam" id="PF13460">
    <property type="entry name" value="NAD_binding_10"/>
    <property type="match status" value="1"/>
</dbReference>